<evidence type="ECO:0000313" key="1">
    <source>
        <dbReference type="EMBL" id="JAE31782.1"/>
    </source>
</evidence>
<reference evidence="1" key="1">
    <citation type="submission" date="2014-09" db="EMBL/GenBank/DDBJ databases">
        <authorList>
            <person name="Magalhaes I.L.F."/>
            <person name="Oliveira U."/>
            <person name="Santos F.R."/>
            <person name="Vidigal T.H.D.A."/>
            <person name="Brescovit A.D."/>
            <person name="Santos A.J."/>
        </authorList>
    </citation>
    <scope>NUCLEOTIDE SEQUENCE</scope>
    <source>
        <tissue evidence="1">Shoot tissue taken approximately 20 cm above the soil surface</tissue>
    </source>
</reference>
<accession>A0A0A9H4V6</accession>
<organism evidence="1">
    <name type="scientific">Arundo donax</name>
    <name type="common">Giant reed</name>
    <name type="synonym">Donax arundinaceus</name>
    <dbReference type="NCBI Taxonomy" id="35708"/>
    <lineage>
        <taxon>Eukaryota</taxon>
        <taxon>Viridiplantae</taxon>
        <taxon>Streptophyta</taxon>
        <taxon>Embryophyta</taxon>
        <taxon>Tracheophyta</taxon>
        <taxon>Spermatophyta</taxon>
        <taxon>Magnoliopsida</taxon>
        <taxon>Liliopsida</taxon>
        <taxon>Poales</taxon>
        <taxon>Poaceae</taxon>
        <taxon>PACMAD clade</taxon>
        <taxon>Arundinoideae</taxon>
        <taxon>Arundineae</taxon>
        <taxon>Arundo</taxon>
    </lineage>
</organism>
<protein>
    <submittedName>
        <fullName evidence="1">Uncharacterized protein</fullName>
    </submittedName>
</protein>
<proteinExistence type="predicted"/>
<dbReference type="AlphaFoldDB" id="A0A0A9H4V6"/>
<sequence length="41" mass="4812">MRLRVRHDAAVLPQQLHELGAVRGERSLLRRRRSRTAVHGR</sequence>
<dbReference type="EMBL" id="GBRH01166114">
    <property type="protein sequence ID" value="JAE31782.1"/>
    <property type="molecule type" value="Transcribed_RNA"/>
</dbReference>
<reference evidence="1" key="2">
    <citation type="journal article" date="2015" name="Data Brief">
        <title>Shoot transcriptome of the giant reed, Arundo donax.</title>
        <authorList>
            <person name="Barrero R.A."/>
            <person name="Guerrero F.D."/>
            <person name="Moolhuijzen P."/>
            <person name="Goolsby J.A."/>
            <person name="Tidwell J."/>
            <person name="Bellgard S.E."/>
            <person name="Bellgard M.I."/>
        </authorList>
    </citation>
    <scope>NUCLEOTIDE SEQUENCE</scope>
    <source>
        <tissue evidence="1">Shoot tissue taken approximately 20 cm above the soil surface</tissue>
    </source>
</reference>
<name>A0A0A9H4V6_ARUDO</name>